<evidence type="ECO:0000256" key="1">
    <source>
        <dbReference type="ARBA" id="ARBA00004328"/>
    </source>
</evidence>
<organism evidence="6">
    <name type="scientific">Avastrovirus 2</name>
    <dbReference type="NCBI Taxonomy" id="1239438"/>
    <lineage>
        <taxon>Viruses</taxon>
        <taxon>Riboviria</taxon>
        <taxon>Orthornavirae</taxon>
        <taxon>Pisuviricota</taxon>
        <taxon>Stelpaviricetes</taxon>
        <taxon>Stellavirales</taxon>
        <taxon>Astroviridae</taxon>
        <taxon>Avastrovirus</taxon>
        <taxon>Avastrovirus galli</taxon>
    </lineage>
</organism>
<dbReference type="SMR" id="A0A3G1RP55"/>
<evidence type="ECO:0000313" key="6">
    <source>
        <dbReference type="EMBL" id="AXF38644.1"/>
    </source>
</evidence>
<dbReference type="InterPro" id="IPR029053">
    <property type="entry name" value="Viral_coat"/>
</dbReference>
<accession>A0A3G1RP55</accession>
<evidence type="ECO:0000256" key="3">
    <source>
        <dbReference type="ARBA" id="ARBA00022844"/>
    </source>
</evidence>
<sequence length="664" mass="71685">MVSGGPKEKMVPPTASAGACAKSNAKQKQKHKGPKKPRPKPATKKKLEVEVKKTERKVKRLAKKTAGPKMSDQMSTSVTLGVLQGQSQEGLSRQIRMPLNPLLAKASNGGSTTPLSIRGSMYEMWKVLYAEVVATPLSGASNVVGSVGFMSLTLNGLEAGADSIDTIKAKRHIQLTLGRSGRLRLPARELEGPREGWWLIDTSASPADAYGPAIDFCVAYQTRNLLQTNGDNAYTGPLWQLELRVKYGFACYHPKPGLQTLVSETLSEPANVTVTTGADGALVMKTNNPLLLRLLTPRASGQTGGKSQTIWAVAGAAVEAAANVLGPWGWLLKGGFFLVRKIFGAAGRDTETSFQIYPSIQQAMEDQPIYGGSGSSTVSIPVVHVSEVMNPNPEANPTQGSTYGGELPPAAETPFRPMSQPKPLPNGSALDQGFAFVGNFQMFTKWQASGMWIGVTTKYENWSFAAAAPFTENVVQLVSRQNPLGAVGTIQTWADAVRADWGNALAWFPQRTVKVEGSTLECPPEFKTKLGLSDTTQQILCANLYSWEPETQAQPEEKNQLGRQCVLLLGQRTGGGIVFSNKATSQQPTNTDFLQKAVIVTSIPAMKLSSIQTASVLEVVDDDFGDDISLADSFMAECVDPLEEERNRILNRLREIDNCRFHTG</sequence>
<feature type="domain" description="Astrovirus capsid protein inner core" evidence="5">
    <location>
        <begin position="25"/>
        <end position="252"/>
    </location>
</feature>
<evidence type="ECO:0000259" key="5">
    <source>
        <dbReference type="Pfam" id="PF03115"/>
    </source>
</evidence>
<feature type="compositionally biased region" description="Basic residues" evidence="4">
    <location>
        <begin position="54"/>
        <end position="63"/>
    </location>
</feature>
<dbReference type="InterPro" id="IPR004337">
    <property type="entry name" value="Astro_capsid_N"/>
</dbReference>
<reference evidence="6" key="1">
    <citation type="journal article" date="2018" name="Mol. Ecol.">
        <title>Virus-virus interactions and host ecology are associated with RNA virome structure in wild birds.</title>
        <authorList>
            <person name="Wille M."/>
            <person name="Eden J.S."/>
            <person name="Shi M."/>
            <person name="Klaassen M."/>
            <person name="Hurt A.C."/>
            <person name="Holmes E.C."/>
        </authorList>
    </citation>
    <scope>NUCLEOTIDE SEQUENCE</scope>
    <source>
        <strain evidence="6">AstV/Red-necked Avocet/MW08/Interior</strain>
    </source>
</reference>
<feature type="compositionally biased region" description="Basic residues" evidence="4">
    <location>
        <begin position="25"/>
        <end position="44"/>
    </location>
</feature>
<dbReference type="GO" id="GO:0019028">
    <property type="term" value="C:viral capsid"/>
    <property type="evidence" value="ECO:0007669"/>
    <property type="project" value="UniProtKB-KW"/>
</dbReference>
<keyword evidence="3" id="KW-0946">Virion</keyword>
<keyword evidence="2" id="KW-0167">Capsid protein</keyword>
<name>A0A3G1RP55_9VIRU</name>
<feature type="region of interest" description="Disordered" evidence="4">
    <location>
        <begin position="1"/>
        <end position="75"/>
    </location>
</feature>
<protein>
    <submittedName>
        <fullName evidence="6">Structural protein</fullName>
    </submittedName>
</protein>
<dbReference type="Pfam" id="PF03115">
    <property type="entry name" value="Astro_capsid_N"/>
    <property type="match status" value="1"/>
</dbReference>
<dbReference type="EMBL" id="MH453800">
    <property type="protein sequence ID" value="AXF38644.1"/>
    <property type="molecule type" value="Genomic_RNA"/>
</dbReference>
<evidence type="ECO:0000256" key="2">
    <source>
        <dbReference type="ARBA" id="ARBA00022561"/>
    </source>
</evidence>
<dbReference type="PROSITE" id="PS51257">
    <property type="entry name" value="PROKAR_LIPOPROTEIN"/>
    <property type="match status" value="1"/>
</dbReference>
<dbReference type="Gene3D" id="2.60.120.20">
    <property type="match status" value="1"/>
</dbReference>
<feature type="region of interest" description="Disordered" evidence="4">
    <location>
        <begin position="390"/>
        <end position="411"/>
    </location>
</feature>
<feature type="compositionally biased region" description="Basic and acidic residues" evidence="4">
    <location>
        <begin position="1"/>
        <end position="10"/>
    </location>
</feature>
<proteinExistence type="predicted"/>
<gene>
    <name evidence="6" type="primary">ORF2</name>
</gene>
<evidence type="ECO:0000256" key="4">
    <source>
        <dbReference type="SAM" id="MobiDB-lite"/>
    </source>
</evidence>
<comment type="subcellular location">
    <subcellularLocation>
        <location evidence="1">Virion</location>
    </subcellularLocation>
</comment>